<evidence type="ECO:0000313" key="1">
    <source>
        <dbReference type="EMBL" id="RTE69500.1"/>
    </source>
</evidence>
<dbReference type="InterPro" id="IPR022190">
    <property type="entry name" value="DUF3716"/>
</dbReference>
<keyword evidence="2" id="KW-1185">Reference proteome</keyword>
<dbReference type="EMBL" id="MIKF01000566">
    <property type="protein sequence ID" value="RTE69500.1"/>
    <property type="molecule type" value="Genomic_DNA"/>
</dbReference>
<sequence>MSAQSPAEILVNKRRNVLPNIQTIATSKVSHSDFQKGVSSQWNNRGGFQFNPSEAKLSTLPKAGSKVLSALEDLSNQMIKQVHECLKVWICSRFALDRDGFPLYVELAFDDQRGHDPKKLAKRFFENCGAPDKVMLELVGLISKRPLQPIYIPADFAHPRGWFFKQLITRPEHRKALGIALLGHRNPILCRHCCQSYFTNTSWNKEHILYPFSNCVSIRGFMGGKCANCVWHQKPCEWEFMTGYQPKSAIEGPLDWPLLGKDTPANAPPEAGIDQLNPESCPRISCVYPSLIGSADQDNQLLQEMRKTALEERADPTGFWDSMKWD</sequence>
<organism evidence="1 2">
    <name type="scientific">Fusarium euwallaceae</name>
    <dbReference type="NCBI Taxonomy" id="1147111"/>
    <lineage>
        <taxon>Eukaryota</taxon>
        <taxon>Fungi</taxon>
        <taxon>Dikarya</taxon>
        <taxon>Ascomycota</taxon>
        <taxon>Pezizomycotina</taxon>
        <taxon>Sordariomycetes</taxon>
        <taxon>Hypocreomycetidae</taxon>
        <taxon>Hypocreales</taxon>
        <taxon>Nectriaceae</taxon>
        <taxon>Fusarium</taxon>
        <taxon>Fusarium solani species complex</taxon>
    </lineage>
</organism>
<evidence type="ECO:0000313" key="2">
    <source>
        <dbReference type="Proteomes" id="UP000287124"/>
    </source>
</evidence>
<protein>
    <submittedName>
        <fullName evidence="1">Uncharacterized protein</fullName>
    </submittedName>
</protein>
<gene>
    <name evidence="1" type="ORF">BHE90_016116</name>
</gene>
<dbReference type="Proteomes" id="UP000287124">
    <property type="component" value="Unassembled WGS sequence"/>
</dbReference>
<proteinExistence type="predicted"/>
<dbReference type="Pfam" id="PF12511">
    <property type="entry name" value="DUF3716"/>
    <property type="match status" value="1"/>
</dbReference>
<reference evidence="1 2" key="1">
    <citation type="submission" date="2017-06" db="EMBL/GenBank/DDBJ databases">
        <title>Comparative genomic analysis of Ambrosia Fusariam Clade fungi.</title>
        <authorList>
            <person name="Stajich J.E."/>
            <person name="Carrillo J."/>
            <person name="Kijimoto T."/>
            <person name="Eskalen A."/>
            <person name="O'Donnell K."/>
            <person name="Kasson M."/>
        </authorList>
    </citation>
    <scope>NUCLEOTIDE SEQUENCE [LARGE SCALE GENOMIC DNA]</scope>
    <source>
        <strain evidence="1 2">UCR1854</strain>
    </source>
</reference>
<dbReference type="AlphaFoldDB" id="A0A430L1D9"/>
<name>A0A430L1D9_9HYPO</name>
<accession>A0A430L1D9</accession>
<comment type="caution">
    <text evidence="1">The sequence shown here is derived from an EMBL/GenBank/DDBJ whole genome shotgun (WGS) entry which is preliminary data.</text>
</comment>